<sequence>MSISIPETHSVETPDHLQPRTSRQRWRYFSFFQHLDTAIYFVTGVYRARFMHHFTRSAIPPTPCCPITPSLLLYPSDDSHLRGEEGRKVSSVKRR</sequence>
<feature type="region of interest" description="Disordered" evidence="1">
    <location>
        <begin position="1"/>
        <end position="20"/>
    </location>
</feature>
<comment type="caution">
    <text evidence="2">The sequence shown here is derived from an EMBL/GenBank/DDBJ whole genome shotgun (WGS) entry which is preliminary data.</text>
</comment>
<name>A0AAV4Q6E5_9ARAC</name>
<feature type="region of interest" description="Disordered" evidence="1">
    <location>
        <begin position="76"/>
        <end position="95"/>
    </location>
</feature>
<accession>A0AAV4Q6E5</accession>
<keyword evidence="3" id="KW-1185">Reference proteome</keyword>
<feature type="compositionally biased region" description="Basic and acidic residues" evidence="1">
    <location>
        <begin position="9"/>
        <end position="18"/>
    </location>
</feature>
<evidence type="ECO:0000256" key="1">
    <source>
        <dbReference type="SAM" id="MobiDB-lite"/>
    </source>
</evidence>
<evidence type="ECO:0000313" key="3">
    <source>
        <dbReference type="Proteomes" id="UP001054837"/>
    </source>
</evidence>
<gene>
    <name evidence="2" type="ORF">CDAR_595921</name>
</gene>
<organism evidence="2 3">
    <name type="scientific">Caerostris darwini</name>
    <dbReference type="NCBI Taxonomy" id="1538125"/>
    <lineage>
        <taxon>Eukaryota</taxon>
        <taxon>Metazoa</taxon>
        <taxon>Ecdysozoa</taxon>
        <taxon>Arthropoda</taxon>
        <taxon>Chelicerata</taxon>
        <taxon>Arachnida</taxon>
        <taxon>Araneae</taxon>
        <taxon>Araneomorphae</taxon>
        <taxon>Entelegynae</taxon>
        <taxon>Araneoidea</taxon>
        <taxon>Araneidae</taxon>
        <taxon>Caerostris</taxon>
    </lineage>
</organism>
<dbReference type="AlphaFoldDB" id="A0AAV4Q6E5"/>
<dbReference type="Proteomes" id="UP001054837">
    <property type="component" value="Unassembled WGS sequence"/>
</dbReference>
<feature type="compositionally biased region" description="Basic and acidic residues" evidence="1">
    <location>
        <begin position="77"/>
        <end position="88"/>
    </location>
</feature>
<proteinExistence type="predicted"/>
<protein>
    <submittedName>
        <fullName evidence="2">Uncharacterized protein</fullName>
    </submittedName>
</protein>
<dbReference type="EMBL" id="BPLQ01003956">
    <property type="protein sequence ID" value="GIY04645.1"/>
    <property type="molecule type" value="Genomic_DNA"/>
</dbReference>
<evidence type="ECO:0000313" key="2">
    <source>
        <dbReference type="EMBL" id="GIY04645.1"/>
    </source>
</evidence>
<reference evidence="2 3" key="1">
    <citation type="submission" date="2021-06" db="EMBL/GenBank/DDBJ databases">
        <title>Caerostris darwini draft genome.</title>
        <authorList>
            <person name="Kono N."/>
            <person name="Arakawa K."/>
        </authorList>
    </citation>
    <scope>NUCLEOTIDE SEQUENCE [LARGE SCALE GENOMIC DNA]</scope>
</reference>